<dbReference type="EMBL" id="KZ857507">
    <property type="protein sequence ID" value="RDX41582.1"/>
    <property type="molecule type" value="Genomic_DNA"/>
</dbReference>
<organism evidence="1 2">
    <name type="scientific">Lentinus brumalis</name>
    <dbReference type="NCBI Taxonomy" id="2498619"/>
    <lineage>
        <taxon>Eukaryota</taxon>
        <taxon>Fungi</taxon>
        <taxon>Dikarya</taxon>
        <taxon>Basidiomycota</taxon>
        <taxon>Agaricomycotina</taxon>
        <taxon>Agaricomycetes</taxon>
        <taxon>Polyporales</taxon>
        <taxon>Polyporaceae</taxon>
        <taxon>Lentinus</taxon>
    </lineage>
</organism>
<protein>
    <submittedName>
        <fullName evidence="1">Uncharacterized protein</fullName>
    </submittedName>
</protein>
<dbReference type="AlphaFoldDB" id="A0A371CMU6"/>
<accession>A0A371CMU6</accession>
<gene>
    <name evidence="1" type="ORF">OH76DRAFT_190799</name>
</gene>
<sequence length="107" mass="12357">MVLRFTYGPLTCAGAKKAIYYHLRCSVTPAMRDRPDRRWAMQLLIRTCGRGLSFLEQPSLRLRSTSCYSSILHTLLLLVISATRRARSSEVRRAPISRRFRSIRARS</sequence>
<keyword evidence="2" id="KW-1185">Reference proteome</keyword>
<dbReference type="Proteomes" id="UP000256964">
    <property type="component" value="Unassembled WGS sequence"/>
</dbReference>
<proteinExistence type="predicted"/>
<reference evidence="1 2" key="1">
    <citation type="journal article" date="2018" name="Biotechnol. Biofuels">
        <title>Integrative visual omics of the white-rot fungus Polyporus brumalis exposes the biotechnological potential of its oxidative enzymes for delignifying raw plant biomass.</title>
        <authorList>
            <person name="Miyauchi S."/>
            <person name="Rancon A."/>
            <person name="Drula E."/>
            <person name="Hage H."/>
            <person name="Chaduli D."/>
            <person name="Favel A."/>
            <person name="Grisel S."/>
            <person name="Henrissat B."/>
            <person name="Herpoel-Gimbert I."/>
            <person name="Ruiz-Duenas F.J."/>
            <person name="Chevret D."/>
            <person name="Hainaut M."/>
            <person name="Lin J."/>
            <person name="Wang M."/>
            <person name="Pangilinan J."/>
            <person name="Lipzen A."/>
            <person name="Lesage-Meessen L."/>
            <person name="Navarro D."/>
            <person name="Riley R."/>
            <person name="Grigoriev I.V."/>
            <person name="Zhou S."/>
            <person name="Raouche S."/>
            <person name="Rosso M.N."/>
        </authorList>
    </citation>
    <scope>NUCLEOTIDE SEQUENCE [LARGE SCALE GENOMIC DNA]</scope>
    <source>
        <strain evidence="1 2">BRFM 1820</strain>
    </source>
</reference>
<evidence type="ECO:0000313" key="1">
    <source>
        <dbReference type="EMBL" id="RDX41582.1"/>
    </source>
</evidence>
<evidence type="ECO:0000313" key="2">
    <source>
        <dbReference type="Proteomes" id="UP000256964"/>
    </source>
</evidence>
<name>A0A371CMU6_9APHY</name>